<dbReference type="Proteomes" id="UP001159363">
    <property type="component" value="Chromosome 2"/>
</dbReference>
<reference evidence="2 3" key="1">
    <citation type="submission" date="2023-02" db="EMBL/GenBank/DDBJ databases">
        <title>LHISI_Scaffold_Assembly.</title>
        <authorList>
            <person name="Stuart O.P."/>
            <person name="Cleave R."/>
            <person name="Magrath M.J.L."/>
            <person name="Mikheyev A.S."/>
        </authorList>
    </citation>
    <scope>NUCLEOTIDE SEQUENCE [LARGE SCALE GENOMIC DNA]</scope>
    <source>
        <strain evidence="2">Daus_M_001</strain>
        <tissue evidence="2">Leg muscle</tissue>
    </source>
</reference>
<evidence type="ECO:0000256" key="1">
    <source>
        <dbReference type="SAM" id="MobiDB-lite"/>
    </source>
</evidence>
<organism evidence="2 3">
    <name type="scientific">Dryococelus australis</name>
    <dbReference type="NCBI Taxonomy" id="614101"/>
    <lineage>
        <taxon>Eukaryota</taxon>
        <taxon>Metazoa</taxon>
        <taxon>Ecdysozoa</taxon>
        <taxon>Arthropoda</taxon>
        <taxon>Hexapoda</taxon>
        <taxon>Insecta</taxon>
        <taxon>Pterygota</taxon>
        <taxon>Neoptera</taxon>
        <taxon>Polyneoptera</taxon>
        <taxon>Phasmatodea</taxon>
        <taxon>Verophasmatodea</taxon>
        <taxon>Anareolatae</taxon>
        <taxon>Phasmatidae</taxon>
        <taxon>Eurycanthinae</taxon>
        <taxon>Dryococelus</taxon>
    </lineage>
</organism>
<evidence type="ECO:0000313" key="2">
    <source>
        <dbReference type="EMBL" id="KAJ8894244.1"/>
    </source>
</evidence>
<evidence type="ECO:0000313" key="3">
    <source>
        <dbReference type="Proteomes" id="UP001159363"/>
    </source>
</evidence>
<feature type="region of interest" description="Disordered" evidence="1">
    <location>
        <begin position="28"/>
        <end position="52"/>
    </location>
</feature>
<keyword evidence="3" id="KW-1185">Reference proteome</keyword>
<proteinExistence type="predicted"/>
<gene>
    <name evidence="2" type="ORF">PR048_006856</name>
</gene>
<feature type="compositionally biased region" description="Basic and acidic residues" evidence="1">
    <location>
        <begin position="28"/>
        <end position="44"/>
    </location>
</feature>
<dbReference type="EMBL" id="JARBHB010000002">
    <property type="protein sequence ID" value="KAJ8894244.1"/>
    <property type="molecule type" value="Genomic_DNA"/>
</dbReference>
<name>A0ABQ9IC33_9NEOP</name>
<accession>A0ABQ9IC33</accession>
<sequence length="546" mass="61259">MNSLEAMTTLSIRTHNALPILCSLADNRSSEGDGRSHCQERNEETSSTSPNHMMQVKQPYSIDPAYARTFDACTKPSQVTAVILCRPCNCGKSELRSLQKPACTLTPQSLLPCRRVTHARRRRKYCTPVERLRVEAIPLYIRLSASPVRYATCCCTVLNHIALAIFEKHKYDEGCIATVLLWSAAAADVLTCLQGRAQQDAERCDGDVREPHVFSHLPCSPLAPGHSAATSPHHRAFNDYLLQPETVATRPSACYWIPYFTEEKGEIAVYSANPSRTRQQNGVTTSYVLERRSPTMILPSAAVLLKYTRYDSPTGFSGLLSEIEQIKLFNNNSNIQKDAAQQRADNNFQRKASEKLEVTVNGLYRLYEFSPARRDDGRQFGWMEVRVYVPNNREFGKLREAEVRVAGPGFEPRSSQMRVRKLTAAPPRSVGVKYVPGFILQQYMNAKWVRGDVVVRLLASTKANQVRIPPGSPPAFRMTQSCRTMPLVGRFSRGSSVFPTFASRRCSILTLFRPPPPIGSKDLVIKSCANFSTHAWMPNLRYDSVM</sequence>
<comment type="caution">
    <text evidence="2">The sequence shown here is derived from an EMBL/GenBank/DDBJ whole genome shotgun (WGS) entry which is preliminary data.</text>
</comment>
<protein>
    <submittedName>
        <fullName evidence="2">Uncharacterized protein</fullName>
    </submittedName>
</protein>